<evidence type="ECO:0000256" key="1">
    <source>
        <dbReference type="SAM" id="Phobius"/>
    </source>
</evidence>
<dbReference type="AlphaFoldDB" id="A0A0I9S7Z3"/>
<dbReference type="InterPro" id="IPR041268">
    <property type="entry name" value="HU-CCDC81_bac_2"/>
</dbReference>
<reference evidence="4" key="3">
    <citation type="submission" date="2022-12" db="EMBL/GenBank/DDBJ databases">
        <title>Development of a Multilocus Sequence Typing Scheme for Bacteroides fragilis Based on Whole Genome Sequencing Data and Clinical Application.</title>
        <authorList>
            <person name="Nielsen F.D."/>
            <person name="Justesen U.S."/>
        </authorList>
    </citation>
    <scope>NUCLEOTIDE SEQUENCE</scope>
    <source>
        <strain evidence="4">BF_BC_ODE_DK_2015_2</strain>
    </source>
</reference>
<feature type="transmembrane region" description="Helical" evidence="1">
    <location>
        <begin position="168"/>
        <end position="186"/>
    </location>
</feature>
<dbReference type="EMBL" id="JAPUAC010000002">
    <property type="protein sequence ID" value="MCZ2653117.1"/>
    <property type="molecule type" value="Genomic_DNA"/>
</dbReference>
<name>A0A0I9S7Z3_BACFG</name>
<dbReference type="Gene3D" id="3.30.70.1070">
    <property type="entry name" value="Sporulation related repeat"/>
    <property type="match status" value="1"/>
</dbReference>
<keyword evidence="1" id="KW-1133">Transmembrane helix</keyword>
<dbReference type="GO" id="GO:0051301">
    <property type="term" value="P:cell division"/>
    <property type="evidence" value="ECO:0007669"/>
    <property type="project" value="UniProtKB-KW"/>
</dbReference>
<keyword evidence="3" id="KW-0131">Cell cycle</keyword>
<proteinExistence type="predicted"/>
<keyword evidence="3" id="KW-0132">Cell division</keyword>
<dbReference type="PROSITE" id="PS51724">
    <property type="entry name" value="SPOR"/>
    <property type="match status" value="1"/>
</dbReference>
<keyword evidence="1" id="KW-0812">Transmembrane</keyword>
<evidence type="ECO:0000259" key="2">
    <source>
        <dbReference type="PROSITE" id="PS51724"/>
    </source>
</evidence>
<evidence type="ECO:0000313" key="3">
    <source>
        <dbReference type="EMBL" id="KFX74083.1"/>
    </source>
</evidence>
<gene>
    <name evidence="3" type="ORF">EE52_0214205</name>
    <name evidence="4" type="ORF">O1422_02940</name>
</gene>
<dbReference type="InterPro" id="IPR007730">
    <property type="entry name" value="SPOR-like_dom"/>
</dbReference>
<keyword evidence="1" id="KW-0472">Membrane</keyword>
<dbReference type="Proteomes" id="UP001075704">
    <property type="component" value="Unassembled WGS sequence"/>
</dbReference>
<dbReference type="InterPro" id="IPR040495">
    <property type="entry name" value="HU-CCDC81_bac_1"/>
</dbReference>
<evidence type="ECO:0000313" key="4">
    <source>
        <dbReference type="EMBL" id="MCZ2653117.1"/>
    </source>
</evidence>
<dbReference type="SUPFAM" id="SSF110997">
    <property type="entry name" value="Sporulation related repeat"/>
    <property type="match status" value="1"/>
</dbReference>
<protein>
    <submittedName>
        <fullName evidence="3">Cell division protein</fullName>
    </submittedName>
    <submittedName>
        <fullName evidence="4">SPOR domain-containing protein</fullName>
    </submittedName>
</protein>
<sequence>MIELAQHIEVLLLENDCVIVPGFGGFIAHYAPAMRVAEENIFLPPTRVIGFNPQLRLNDGVLVQSYMAVYDTNFSDATKMVEREVAELIAVLHEEGKTDLPNIGEIRYTIHNTYEFIPYDNKITTPYLYGLDSFEIKELTSLRRPEREKILPFIPKEKKNREISVNWAFLRNAVAMIAAVALFFLMSTPVQNTYVEKGNYARLLPTDLFEKIEKQSVAMTPVMLKANVATPQAKPVTTKKKTTTVYKASVTKPVAVKEVKVAHPEKPMKTADAKVTEASFPYHIIIASVANTKDAELMAAELKTKGYAGASVLTGDGKIRVSIMSCANREDANRQLLKLRENEAYKNAWMLAK</sequence>
<dbReference type="InterPro" id="IPR036680">
    <property type="entry name" value="SPOR-like_sf"/>
</dbReference>
<comment type="caution">
    <text evidence="3">The sequence shown here is derived from an EMBL/GenBank/DDBJ whole genome shotgun (WGS) entry which is preliminary data.</text>
</comment>
<dbReference type="GO" id="GO:0042834">
    <property type="term" value="F:peptidoglycan binding"/>
    <property type="evidence" value="ECO:0007669"/>
    <property type="project" value="InterPro"/>
</dbReference>
<dbReference type="EMBL" id="JMZZ02000154">
    <property type="protein sequence ID" value="KFX74083.1"/>
    <property type="molecule type" value="Genomic_DNA"/>
</dbReference>
<dbReference type="Pfam" id="PF05036">
    <property type="entry name" value="SPOR"/>
    <property type="match status" value="1"/>
</dbReference>
<accession>A0A0I9S7Z3</accession>
<organism evidence="3">
    <name type="scientific">Bacteroides fragilis</name>
    <dbReference type="NCBI Taxonomy" id="817"/>
    <lineage>
        <taxon>Bacteria</taxon>
        <taxon>Pseudomonadati</taxon>
        <taxon>Bacteroidota</taxon>
        <taxon>Bacteroidia</taxon>
        <taxon>Bacteroidales</taxon>
        <taxon>Bacteroidaceae</taxon>
        <taxon>Bacteroides</taxon>
    </lineage>
</organism>
<dbReference type="Pfam" id="PF18175">
    <property type="entry name" value="HU-CCDC81_bac_2"/>
    <property type="match status" value="1"/>
</dbReference>
<reference evidence="3" key="1">
    <citation type="book" date="2014" name="THE 24TH EUROPEAN CONGRESS OF CLINICAL MICROBIOLOGY AND INFECTIOUS DISEASES" publisher="ECCMID 2014" city="Barcelona, Spain">
        <title>Identification of resistance genes in three multidrug-resistant Bacteroides fragilis isolates by whole genome sequencing.</title>
        <editorList>
            <person name="Unknown"/>
            <person name="A."/>
        </editorList>
        <authorList>
            <person name="Sydenham T.V."/>
            <person name="Hasman H."/>
            <person name="Wang M."/>
            <person name="Soki J."/>
            <person name="Nagy E."/>
            <person name="Justesen U.S."/>
        </authorList>
    </citation>
    <scope>NUCLEOTIDE SEQUENCE</scope>
    <source>
        <strain evidence="3">DCMOUH0018B</strain>
    </source>
</reference>
<dbReference type="Pfam" id="PF18174">
    <property type="entry name" value="HU-CCDC81_bac_1"/>
    <property type="match status" value="1"/>
</dbReference>
<feature type="domain" description="SPOR" evidence="2">
    <location>
        <begin position="276"/>
        <end position="352"/>
    </location>
</feature>
<dbReference type="PATRIC" id="fig|817.53.peg.2932"/>
<dbReference type="RefSeq" id="WP_044300859.1">
    <property type="nucleotide sequence ID" value="NZ_CAEUHN010000012.1"/>
</dbReference>
<reference evidence="3" key="2">
    <citation type="submission" date="2014-07" db="EMBL/GenBank/DDBJ databases">
        <title>Genetics and epidemiology of antimicrobial resistance in B. fragilis group.</title>
        <authorList>
            <person name="Sydenham T.V."/>
            <person name="Hasman H."/>
            <person name="Kemp M."/>
            <person name="Justesen U.S."/>
        </authorList>
    </citation>
    <scope>NUCLEOTIDE SEQUENCE [LARGE SCALE GENOMIC DNA]</scope>
    <source>
        <strain evidence="3">DCMOUH0018B</strain>
    </source>
</reference>